<dbReference type="Proteomes" id="UP000433883">
    <property type="component" value="Unassembled WGS sequence"/>
</dbReference>
<dbReference type="PROSITE" id="PS50850">
    <property type="entry name" value="MFS"/>
    <property type="match status" value="1"/>
</dbReference>
<feature type="transmembrane region" description="Helical" evidence="6">
    <location>
        <begin position="255"/>
        <end position="276"/>
    </location>
</feature>
<dbReference type="InterPro" id="IPR011701">
    <property type="entry name" value="MFS"/>
</dbReference>
<dbReference type="PANTHER" id="PTHR43791">
    <property type="entry name" value="PERMEASE-RELATED"/>
    <property type="match status" value="1"/>
</dbReference>
<feature type="transmembrane region" description="Helical" evidence="6">
    <location>
        <begin position="225"/>
        <end position="243"/>
    </location>
</feature>
<accession>A0A8H3U3J8</accession>
<name>A0A8H3U3J8_VENIN</name>
<evidence type="ECO:0000256" key="1">
    <source>
        <dbReference type="ARBA" id="ARBA00004141"/>
    </source>
</evidence>
<feature type="transmembrane region" description="Helical" evidence="6">
    <location>
        <begin position="416"/>
        <end position="443"/>
    </location>
</feature>
<evidence type="ECO:0000256" key="3">
    <source>
        <dbReference type="ARBA" id="ARBA00022692"/>
    </source>
</evidence>
<gene>
    <name evidence="8" type="ORF">BLS_000177</name>
</gene>
<proteinExistence type="predicted"/>
<organism evidence="8 9">
    <name type="scientific">Venturia inaequalis</name>
    <name type="common">Apple scab fungus</name>
    <dbReference type="NCBI Taxonomy" id="5025"/>
    <lineage>
        <taxon>Eukaryota</taxon>
        <taxon>Fungi</taxon>
        <taxon>Dikarya</taxon>
        <taxon>Ascomycota</taxon>
        <taxon>Pezizomycotina</taxon>
        <taxon>Dothideomycetes</taxon>
        <taxon>Pleosporomycetidae</taxon>
        <taxon>Venturiales</taxon>
        <taxon>Venturiaceae</taxon>
        <taxon>Venturia</taxon>
    </lineage>
</organism>
<feature type="transmembrane region" description="Helical" evidence="6">
    <location>
        <begin position="455"/>
        <end position="474"/>
    </location>
</feature>
<evidence type="ECO:0000313" key="9">
    <source>
        <dbReference type="Proteomes" id="UP000433883"/>
    </source>
</evidence>
<sequence>MSPIPTGWAFPDRQCLQPALQLFHKPRASLPMNILFVDMSRLTKIERRKAERVEFVLAFCWRSSPAVLIIRTSARTPNNEDPSAIIVFRAPSSRPASTKTRSYRRNWTIVDKMSEKPENGDAQKEADVSLEQATVDYAGASEKIDPAEIKLVRKLDLLLLPILWILAFTNYLNRQAVTVARLDGLEKGLKMKGTDFSTSISVHYVGYIIAQVPSTMLMTRLRPSLYLPFSMIVCGVVTGLTALCHDFKGLVLQRFFQGLIAAPLYPGALYMLSIFYTRKEIGTRMTIVYTNNLIASGCSGLIAAPIFSELGGKHGIAGWRWMFIIFAVFSVFFGIIGIVLLPDTPLTARWLTEGERQMAHDRVARDTVERKQDVSMMKGLREAASDYRVWIFAASQHIQTASSGFRSFFPTLLKTFGYGTTVTLVLTSPPYLLACVTAIAMAVSSGKYNERTWHIVVFKLIALVGFVLACATTNTGARYFATFVFTAGSYGITSIVMAWVGSTFAQTKEKRAAALGIVNTSSSISFIWTPYLWPTSSAPRYILPLAASAGMCFFTIACMLFMKWDLIRKNKRIRREDPNTTLFYAY</sequence>
<feature type="domain" description="Major facilitator superfamily (MFS) profile" evidence="7">
    <location>
        <begin position="159"/>
        <end position="586"/>
    </location>
</feature>
<dbReference type="Gene3D" id="1.20.1250.20">
    <property type="entry name" value="MFS general substrate transporter like domains"/>
    <property type="match status" value="2"/>
</dbReference>
<evidence type="ECO:0000256" key="4">
    <source>
        <dbReference type="ARBA" id="ARBA00022989"/>
    </source>
</evidence>
<feature type="transmembrane region" description="Helical" evidence="6">
    <location>
        <begin position="288"/>
        <end position="307"/>
    </location>
</feature>
<evidence type="ECO:0000256" key="5">
    <source>
        <dbReference type="ARBA" id="ARBA00023136"/>
    </source>
</evidence>
<dbReference type="EMBL" id="WNWQ01001016">
    <property type="protein sequence ID" value="KAE9962557.1"/>
    <property type="molecule type" value="Genomic_DNA"/>
</dbReference>
<dbReference type="AlphaFoldDB" id="A0A8H3U3J8"/>
<comment type="subcellular location">
    <subcellularLocation>
        <location evidence="1">Membrane</location>
        <topology evidence="1">Multi-pass membrane protein</topology>
    </subcellularLocation>
</comment>
<dbReference type="InterPro" id="IPR020846">
    <property type="entry name" value="MFS_dom"/>
</dbReference>
<reference evidence="8 9" key="1">
    <citation type="submission" date="2019-11" db="EMBL/GenBank/DDBJ databases">
        <title>Venturia inaequalis Genome Resource.</title>
        <authorList>
            <person name="Lichtner F.J."/>
        </authorList>
    </citation>
    <scope>NUCLEOTIDE SEQUENCE [LARGE SCALE GENOMIC DNA]</scope>
    <source>
        <strain evidence="8">Bline_iso_100314</strain>
    </source>
</reference>
<keyword evidence="3 6" id="KW-0812">Transmembrane</keyword>
<comment type="caution">
    <text evidence="8">The sequence shown here is derived from an EMBL/GenBank/DDBJ whole genome shotgun (WGS) entry which is preliminary data.</text>
</comment>
<dbReference type="SUPFAM" id="SSF103473">
    <property type="entry name" value="MFS general substrate transporter"/>
    <property type="match status" value="1"/>
</dbReference>
<protein>
    <recommendedName>
        <fullName evidence="7">Major facilitator superfamily (MFS) profile domain-containing protein</fullName>
    </recommendedName>
</protein>
<evidence type="ECO:0000259" key="7">
    <source>
        <dbReference type="PROSITE" id="PS50850"/>
    </source>
</evidence>
<evidence type="ECO:0000256" key="6">
    <source>
        <dbReference type="SAM" id="Phobius"/>
    </source>
</evidence>
<dbReference type="FunFam" id="1.20.1250.20:FF:000057">
    <property type="entry name" value="MFS general substrate transporter"/>
    <property type="match status" value="1"/>
</dbReference>
<keyword evidence="4 6" id="KW-1133">Transmembrane helix</keyword>
<evidence type="ECO:0000313" key="8">
    <source>
        <dbReference type="EMBL" id="KAE9962557.1"/>
    </source>
</evidence>
<dbReference type="PANTHER" id="PTHR43791:SF12">
    <property type="entry name" value="MAJOR FACILITATOR SUPERFAMILY (MFS) PROFILE DOMAIN-CONTAINING PROTEIN"/>
    <property type="match status" value="1"/>
</dbReference>
<feature type="transmembrane region" description="Helical" evidence="6">
    <location>
        <begin position="155"/>
        <end position="172"/>
    </location>
</feature>
<feature type="transmembrane region" description="Helical" evidence="6">
    <location>
        <begin position="512"/>
        <end position="529"/>
    </location>
</feature>
<dbReference type="GO" id="GO:0022857">
    <property type="term" value="F:transmembrane transporter activity"/>
    <property type="evidence" value="ECO:0007669"/>
    <property type="project" value="InterPro"/>
</dbReference>
<feature type="transmembrane region" description="Helical" evidence="6">
    <location>
        <begin position="541"/>
        <end position="562"/>
    </location>
</feature>
<dbReference type="FunFam" id="1.20.1250.20:FF:000013">
    <property type="entry name" value="MFS general substrate transporter"/>
    <property type="match status" value="1"/>
</dbReference>
<keyword evidence="2" id="KW-0813">Transport</keyword>
<feature type="transmembrane region" description="Helical" evidence="6">
    <location>
        <begin position="319"/>
        <end position="341"/>
    </location>
</feature>
<evidence type="ECO:0000256" key="2">
    <source>
        <dbReference type="ARBA" id="ARBA00022448"/>
    </source>
</evidence>
<dbReference type="Pfam" id="PF07690">
    <property type="entry name" value="MFS_1"/>
    <property type="match status" value="1"/>
</dbReference>
<feature type="transmembrane region" description="Helical" evidence="6">
    <location>
        <begin position="480"/>
        <end position="500"/>
    </location>
</feature>
<dbReference type="GO" id="GO:0016020">
    <property type="term" value="C:membrane"/>
    <property type="evidence" value="ECO:0007669"/>
    <property type="project" value="UniProtKB-SubCell"/>
</dbReference>
<dbReference type="InterPro" id="IPR036259">
    <property type="entry name" value="MFS_trans_sf"/>
</dbReference>
<keyword evidence="5 6" id="KW-0472">Membrane</keyword>